<comment type="caution">
    <text evidence="3">The sequence shown here is derived from an EMBL/GenBank/DDBJ whole genome shotgun (WGS) entry which is preliminary data.</text>
</comment>
<evidence type="ECO:0000313" key="3">
    <source>
        <dbReference type="EMBL" id="TQL58989.1"/>
    </source>
</evidence>
<dbReference type="SUPFAM" id="SSF51735">
    <property type="entry name" value="NAD(P)-binding Rossmann-fold domains"/>
    <property type="match status" value="1"/>
</dbReference>
<protein>
    <recommendedName>
        <fullName evidence="2">Pyrroline-5-carboxylate reductase catalytic N-terminal domain-containing protein</fullName>
    </recommendedName>
</protein>
<reference evidence="3 4" key="1">
    <citation type="submission" date="2019-06" db="EMBL/GenBank/DDBJ databases">
        <title>Sequencing the genomes of 1000 actinobacteria strains.</title>
        <authorList>
            <person name="Klenk H.-P."/>
        </authorList>
    </citation>
    <scope>NUCLEOTIDE SEQUENCE [LARGE SCALE GENOMIC DNA]</scope>
    <source>
        <strain evidence="3 4">DSM 18082</strain>
    </source>
</reference>
<dbReference type="Gene3D" id="3.40.50.720">
    <property type="entry name" value="NAD(P)-binding Rossmann-like Domain"/>
    <property type="match status" value="1"/>
</dbReference>
<accession>A0A542ZFC7</accession>
<dbReference type="Proteomes" id="UP000319514">
    <property type="component" value="Unassembled WGS sequence"/>
</dbReference>
<name>A0A542ZFC7_9MICO</name>
<dbReference type="InterPro" id="IPR036291">
    <property type="entry name" value="NAD(P)-bd_dom_sf"/>
</dbReference>
<dbReference type="PANTHER" id="PTHR14239">
    <property type="entry name" value="DUDULIN-RELATED"/>
    <property type="match status" value="1"/>
</dbReference>
<evidence type="ECO:0000313" key="4">
    <source>
        <dbReference type="Proteomes" id="UP000319514"/>
    </source>
</evidence>
<dbReference type="PANTHER" id="PTHR14239:SF10">
    <property type="entry name" value="REDUCTASE"/>
    <property type="match status" value="1"/>
</dbReference>
<dbReference type="InterPro" id="IPR028939">
    <property type="entry name" value="P5C_Rdtase_cat_N"/>
</dbReference>
<evidence type="ECO:0000256" key="1">
    <source>
        <dbReference type="ARBA" id="ARBA00023002"/>
    </source>
</evidence>
<gene>
    <name evidence="3" type="ORF">FB474_0332</name>
</gene>
<dbReference type="RefSeq" id="WP_141787063.1">
    <property type="nucleotide sequence ID" value="NZ_BAAAKX010000003.1"/>
</dbReference>
<evidence type="ECO:0000259" key="2">
    <source>
        <dbReference type="Pfam" id="PF03807"/>
    </source>
</evidence>
<proteinExistence type="predicted"/>
<keyword evidence="1" id="KW-0560">Oxidoreductase</keyword>
<organism evidence="3 4">
    <name type="scientific">Oryzihumus leptocrescens</name>
    <dbReference type="NCBI Taxonomy" id="297536"/>
    <lineage>
        <taxon>Bacteria</taxon>
        <taxon>Bacillati</taxon>
        <taxon>Actinomycetota</taxon>
        <taxon>Actinomycetes</taxon>
        <taxon>Micrococcales</taxon>
        <taxon>Intrasporangiaceae</taxon>
        <taxon>Oryzihumus</taxon>
    </lineage>
</organism>
<keyword evidence="4" id="KW-1185">Reference proteome</keyword>
<sequence>MKIAVLGTGMVGQAVATRLAELGHEVTMGSRDAANPKATDWAAGPGQRIAATFTDAAASAELVVNATAGVASLEALALAGADNLDGKVLLDIANPLDFSNGFPPSLSVVNTDSLGEQIQRDFPGAKVVKSLNTMNCEVMVDPARVGGGDHDVFVAGDDADAKAAVTQLLQGFGWAPEHIHDLGGIASARGTEMYLPLWLSLMGSLGSGNFNIKVVRG</sequence>
<dbReference type="InterPro" id="IPR051267">
    <property type="entry name" value="STEAP_metalloreductase"/>
</dbReference>
<dbReference type="GO" id="GO:0016491">
    <property type="term" value="F:oxidoreductase activity"/>
    <property type="evidence" value="ECO:0007669"/>
    <property type="project" value="UniProtKB-KW"/>
</dbReference>
<dbReference type="AlphaFoldDB" id="A0A542ZFC7"/>
<dbReference type="EMBL" id="VFOQ01000001">
    <property type="protein sequence ID" value="TQL58989.1"/>
    <property type="molecule type" value="Genomic_DNA"/>
</dbReference>
<dbReference type="Pfam" id="PF03807">
    <property type="entry name" value="F420_oxidored"/>
    <property type="match status" value="1"/>
</dbReference>
<dbReference type="OrthoDB" id="3194817at2"/>
<feature type="domain" description="Pyrroline-5-carboxylate reductase catalytic N-terminal" evidence="2">
    <location>
        <begin position="2"/>
        <end position="95"/>
    </location>
</feature>